<keyword evidence="3" id="KW-1185">Reference proteome</keyword>
<dbReference type="AlphaFoldDB" id="D8RJS6"/>
<feature type="region of interest" description="Disordered" evidence="1">
    <location>
        <begin position="504"/>
        <end position="564"/>
    </location>
</feature>
<protein>
    <submittedName>
        <fullName evidence="2">Uncharacterized protein</fullName>
    </submittedName>
</protein>
<dbReference type="OrthoDB" id="1932631at2759"/>
<dbReference type="EMBL" id="GL377581">
    <property type="protein sequence ID" value="EFJ27960.1"/>
    <property type="molecule type" value="Genomic_DNA"/>
</dbReference>
<dbReference type="HOGENOM" id="CLU_468049_0_0_1"/>
<feature type="region of interest" description="Disordered" evidence="1">
    <location>
        <begin position="393"/>
        <end position="447"/>
    </location>
</feature>
<sequence>MGLDCDGADGTGPRAIMERKRIANARQTAMRQRKFQRLARQQEEEDKRLVKEALESRKKERARLSAYLYLTIPKDKTQQPLRTRQNSTVKAKPSKPCIVQNQDFAARLRETMKAAAQNSFLRDETRQLFFRMGTHVPSRTPSEDLTWDQSRLLGSFDEETDNALRKCAAAKNLRVTFHPAAVLKEDALGHGPEAEGQLFSEQFGRFAESREGDVVRPLSPTIVFDGPDPDSSSNSSFLAQTTAETLSKPEGRFSIPQALAADEQKTSIDDLNAFLEEALKLRLENENATNRMIAEVTGLESRLDDLQPMTSQRACGLGNEQDETNRCSSMKDMLGVGVSQDTIQFPEASACSRDEDESQRTMLRRDCKVYRSEAWEVGFSDCDNCSEQQCAVPAQQDPEPTTYSEFPTFGDSTSEVASGKQCSTGGSSLPSYPARDGNYHSSSGTVDSRGFKHRARVADLTALSRAETSVLASIERLDWKLASAIARCRDSGLSDGHYSVQSAPTVISHGNGSTGSNNARRYDSARTQSSHCLNRSRRRQNVGLTNKRHDGRFSCSQSQPRGENFPQVVDRTLEPRCAPSNGREGVIVFHPDAYCLLNPVASP</sequence>
<dbReference type="Proteomes" id="UP000001514">
    <property type="component" value="Unassembled WGS sequence"/>
</dbReference>
<gene>
    <name evidence="2" type="ORF">SELMODRAFT_412017</name>
</gene>
<evidence type="ECO:0000313" key="3">
    <source>
        <dbReference type="Proteomes" id="UP000001514"/>
    </source>
</evidence>
<feature type="compositionally biased region" description="Polar residues" evidence="1">
    <location>
        <begin position="398"/>
        <end position="430"/>
    </location>
</feature>
<dbReference type="Gramene" id="EFJ27960">
    <property type="protein sequence ID" value="EFJ27960"/>
    <property type="gene ID" value="SELMODRAFT_412017"/>
</dbReference>
<organism evidence="3">
    <name type="scientific">Selaginella moellendorffii</name>
    <name type="common">Spikemoss</name>
    <dbReference type="NCBI Taxonomy" id="88036"/>
    <lineage>
        <taxon>Eukaryota</taxon>
        <taxon>Viridiplantae</taxon>
        <taxon>Streptophyta</taxon>
        <taxon>Embryophyta</taxon>
        <taxon>Tracheophyta</taxon>
        <taxon>Lycopodiopsida</taxon>
        <taxon>Selaginellales</taxon>
        <taxon>Selaginellaceae</taxon>
        <taxon>Selaginella</taxon>
    </lineage>
</organism>
<reference evidence="2 3" key="1">
    <citation type="journal article" date="2011" name="Science">
        <title>The Selaginella genome identifies genetic changes associated with the evolution of vascular plants.</title>
        <authorList>
            <person name="Banks J.A."/>
            <person name="Nishiyama T."/>
            <person name="Hasebe M."/>
            <person name="Bowman J.L."/>
            <person name="Gribskov M."/>
            <person name="dePamphilis C."/>
            <person name="Albert V.A."/>
            <person name="Aono N."/>
            <person name="Aoyama T."/>
            <person name="Ambrose B.A."/>
            <person name="Ashton N.W."/>
            <person name="Axtell M.J."/>
            <person name="Barker E."/>
            <person name="Barker M.S."/>
            <person name="Bennetzen J.L."/>
            <person name="Bonawitz N.D."/>
            <person name="Chapple C."/>
            <person name="Cheng C."/>
            <person name="Correa L.G."/>
            <person name="Dacre M."/>
            <person name="DeBarry J."/>
            <person name="Dreyer I."/>
            <person name="Elias M."/>
            <person name="Engstrom E.M."/>
            <person name="Estelle M."/>
            <person name="Feng L."/>
            <person name="Finet C."/>
            <person name="Floyd S.K."/>
            <person name="Frommer W.B."/>
            <person name="Fujita T."/>
            <person name="Gramzow L."/>
            <person name="Gutensohn M."/>
            <person name="Harholt J."/>
            <person name="Hattori M."/>
            <person name="Heyl A."/>
            <person name="Hirai T."/>
            <person name="Hiwatashi Y."/>
            <person name="Ishikawa M."/>
            <person name="Iwata M."/>
            <person name="Karol K.G."/>
            <person name="Koehler B."/>
            <person name="Kolukisaoglu U."/>
            <person name="Kubo M."/>
            <person name="Kurata T."/>
            <person name="Lalonde S."/>
            <person name="Li K."/>
            <person name="Li Y."/>
            <person name="Litt A."/>
            <person name="Lyons E."/>
            <person name="Manning G."/>
            <person name="Maruyama T."/>
            <person name="Michael T.P."/>
            <person name="Mikami K."/>
            <person name="Miyazaki S."/>
            <person name="Morinaga S."/>
            <person name="Murata T."/>
            <person name="Mueller-Roeber B."/>
            <person name="Nelson D.R."/>
            <person name="Obara M."/>
            <person name="Oguri Y."/>
            <person name="Olmstead R.G."/>
            <person name="Onodera N."/>
            <person name="Petersen B.L."/>
            <person name="Pils B."/>
            <person name="Prigge M."/>
            <person name="Rensing S.A."/>
            <person name="Riano-Pachon D.M."/>
            <person name="Roberts A.W."/>
            <person name="Sato Y."/>
            <person name="Scheller H.V."/>
            <person name="Schulz B."/>
            <person name="Schulz C."/>
            <person name="Shakirov E.V."/>
            <person name="Shibagaki N."/>
            <person name="Shinohara N."/>
            <person name="Shippen D.E."/>
            <person name="Soerensen I."/>
            <person name="Sotooka R."/>
            <person name="Sugimoto N."/>
            <person name="Sugita M."/>
            <person name="Sumikawa N."/>
            <person name="Tanurdzic M."/>
            <person name="Theissen G."/>
            <person name="Ulvskov P."/>
            <person name="Wakazuki S."/>
            <person name="Weng J.K."/>
            <person name="Willats W.W."/>
            <person name="Wipf D."/>
            <person name="Wolf P.G."/>
            <person name="Yang L."/>
            <person name="Zimmer A.D."/>
            <person name="Zhu Q."/>
            <person name="Mitros T."/>
            <person name="Hellsten U."/>
            <person name="Loque D."/>
            <person name="Otillar R."/>
            <person name="Salamov A."/>
            <person name="Schmutz J."/>
            <person name="Shapiro H."/>
            <person name="Lindquist E."/>
            <person name="Lucas S."/>
            <person name="Rokhsar D."/>
            <person name="Grigoriev I.V."/>
        </authorList>
    </citation>
    <scope>NUCLEOTIDE SEQUENCE [LARGE SCALE GENOMIC DNA]</scope>
</reference>
<dbReference type="KEGG" id="smo:SELMODRAFT_412017"/>
<proteinExistence type="predicted"/>
<evidence type="ECO:0000256" key="1">
    <source>
        <dbReference type="SAM" id="MobiDB-lite"/>
    </source>
</evidence>
<evidence type="ECO:0000313" key="2">
    <source>
        <dbReference type="EMBL" id="EFJ27960.1"/>
    </source>
</evidence>
<feature type="compositionally biased region" description="Polar residues" evidence="1">
    <location>
        <begin position="504"/>
        <end position="533"/>
    </location>
</feature>
<dbReference type="InParanoid" id="D8RJS6"/>
<name>D8RJS6_SELML</name>
<accession>D8RJS6</accession>